<sequence length="70" mass="7794">MLEVEVGCEARCMKGLATSSFRRPFEAVSVRVDLITTELSWLQSSAKREQECNYSGLSNGNLSRALHTKT</sequence>
<name>A0A3S5CV24_9PLAT</name>
<keyword evidence="2" id="KW-1185">Reference proteome</keyword>
<protein>
    <submittedName>
        <fullName evidence="1">Uncharacterized protein</fullName>
    </submittedName>
</protein>
<proteinExistence type="predicted"/>
<accession>A0A3S5CV24</accession>
<evidence type="ECO:0000313" key="2">
    <source>
        <dbReference type="Proteomes" id="UP000784294"/>
    </source>
</evidence>
<evidence type="ECO:0000313" key="1">
    <source>
        <dbReference type="EMBL" id="VEL40594.1"/>
    </source>
</evidence>
<dbReference type="AlphaFoldDB" id="A0A3S5CV24"/>
<comment type="caution">
    <text evidence="1">The sequence shown here is derived from an EMBL/GenBank/DDBJ whole genome shotgun (WGS) entry which is preliminary data.</text>
</comment>
<organism evidence="1 2">
    <name type="scientific">Protopolystoma xenopodis</name>
    <dbReference type="NCBI Taxonomy" id="117903"/>
    <lineage>
        <taxon>Eukaryota</taxon>
        <taxon>Metazoa</taxon>
        <taxon>Spiralia</taxon>
        <taxon>Lophotrochozoa</taxon>
        <taxon>Platyhelminthes</taxon>
        <taxon>Monogenea</taxon>
        <taxon>Polyopisthocotylea</taxon>
        <taxon>Polystomatidea</taxon>
        <taxon>Polystomatidae</taxon>
        <taxon>Protopolystoma</taxon>
    </lineage>
</organism>
<gene>
    <name evidence="1" type="ORF">PXEA_LOCUS34034</name>
</gene>
<dbReference type="Proteomes" id="UP000784294">
    <property type="component" value="Unassembled WGS sequence"/>
</dbReference>
<dbReference type="EMBL" id="CAAALY010265548">
    <property type="protein sequence ID" value="VEL40594.1"/>
    <property type="molecule type" value="Genomic_DNA"/>
</dbReference>
<reference evidence="1" key="1">
    <citation type="submission" date="2018-11" db="EMBL/GenBank/DDBJ databases">
        <authorList>
            <consortium name="Pathogen Informatics"/>
        </authorList>
    </citation>
    <scope>NUCLEOTIDE SEQUENCE</scope>
</reference>